<sequence length="69" mass="7867">MIGDFCFVIPHHTPAINTGDETTMFVIWYVSRVPIQTENPAQPPIPPSDYVLTMVITITPPTIYMFLMR</sequence>
<evidence type="ECO:0000256" key="1">
    <source>
        <dbReference type="SAM" id="Phobius"/>
    </source>
</evidence>
<name>A0ABQ3VE19_9CHLR</name>
<keyword evidence="1" id="KW-1133">Transmembrane helix</keyword>
<protein>
    <recommendedName>
        <fullName evidence="4">Cupin 2 conserved barrel domain-containing protein</fullName>
    </recommendedName>
</protein>
<gene>
    <name evidence="2" type="ORF">KSZ_24160</name>
</gene>
<keyword evidence="1" id="KW-0472">Membrane</keyword>
<keyword evidence="1" id="KW-0812">Transmembrane</keyword>
<comment type="caution">
    <text evidence="2">The sequence shown here is derived from an EMBL/GenBank/DDBJ whole genome shotgun (WGS) entry which is preliminary data.</text>
</comment>
<reference evidence="2 3" key="1">
    <citation type="journal article" date="2021" name="Int. J. Syst. Evol. Microbiol.">
        <title>Reticulibacter mediterranei gen. nov., sp. nov., within the new family Reticulibacteraceae fam. nov., and Ktedonospora formicarum gen. nov., sp. nov., Ktedonobacter robiniae sp. nov., Dictyobacter formicarum sp. nov. and Dictyobacter arantiisoli sp. nov., belonging to the class Ktedonobacteria.</title>
        <authorList>
            <person name="Yabe S."/>
            <person name="Zheng Y."/>
            <person name="Wang C.M."/>
            <person name="Sakai Y."/>
            <person name="Abe K."/>
            <person name="Yokota A."/>
            <person name="Donadio S."/>
            <person name="Cavaletti L."/>
            <person name="Monciardini P."/>
        </authorList>
    </citation>
    <scope>NUCLEOTIDE SEQUENCE [LARGE SCALE GENOMIC DNA]</scope>
    <source>
        <strain evidence="2 3">SOSP1-9</strain>
    </source>
</reference>
<proteinExistence type="predicted"/>
<accession>A0ABQ3VE19</accession>
<evidence type="ECO:0000313" key="2">
    <source>
        <dbReference type="EMBL" id="GHO84410.1"/>
    </source>
</evidence>
<dbReference type="Proteomes" id="UP000635565">
    <property type="component" value="Unassembled WGS sequence"/>
</dbReference>
<dbReference type="EMBL" id="BNJJ01000006">
    <property type="protein sequence ID" value="GHO84410.1"/>
    <property type="molecule type" value="Genomic_DNA"/>
</dbReference>
<feature type="transmembrane region" description="Helical" evidence="1">
    <location>
        <begin position="50"/>
        <end position="67"/>
    </location>
</feature>
<keyword evidence="3" id="KW-1185">Reference proteome</keyword>
<evidence type="ECO:0000313" key="3">
    <source>
        <dbReference type="Proteomes" id="UP000635565"/>
    </source>
</evidence>
<evidence type="ECO:0008006" key="4">
    <source>
        <dbReference type="Google" id="ProtNLM"/>
    </source>
</evidence>
<organism evidence="2 3">
    <name type="scientific">Dictyobacter formicarum</name>
    <dbReference type="NCBI Taxonomy" id="2778368"/>
    <lineage>
        <taxon>Bacteria</taxon>
        <taxon>Bacillati</taxon>
        <taxon>Chloroflexota</taxon>
        <taxon>Ktedonobacteria</taxon>
        <taxon>Ktedonobacterales</taxon>
        <taxon>Dictyobacteraceae</taxon>
        <taxon>Dictyobacter</taxon>
    </lineage>
</organism>